<evidence type="ECO:0000313" key="2">
    <source>
        <dbReference type="EMBL" id="ACN28938.1"/>
    </source>
</evidence>
<dbReference type="AlphaFoldDB" id="C0P7H2"/>
<dbReference type="Proteomes" id="UP000007305">
    <property type="component" value="Chromosome 5"/>
</dbReference>
<reference evidence="3" key="5">
    <citation type="submission" date="2021-05" db="UniProtKB">
        <authorList>
            <consortium name="EnsemblPlants"/>
        </authorList>
    </citation>
    <scope>IDENTIFICATION</scope>
    <source>
        <strain evidence="3">cv. B73</strain>
    </source>
</reference>
<feature type="compositionally biased region" description="Low complexity" evidence="1">
    <location>
        <begin position="82"/>
        <end position="101"/>
    </location>
</feature>
<protein>
    <submittedName>
        <fullName evidence="2 3">Uncharacterized protein</fullName>
    </submittedName>
</protein>
<proteinExistence type="evidence at transcript level"/>
<reference evidence="2" key="1">
    <citation type="journal article" date="2009" name="PLoS Genet.">
        <title>Sequencing, mapping, and analysis of 27,455 maize full-length cDNAs.</title>
        <authorList>
            <person name="Soderlund C."/>
            <person name="Descour A."/>
            <person name="Kudrna D."/>
            <person name="Bomhoff M."/>
            <person name="Boyd L."/>
            <person name="Currie J."/>
            <person name="Angelova A."/>
            <person name="Collura K."/>
            <person name="Wissotski M."/>
            <person name="Ashley E."/>
            <person name="Morrow D."/>
            <person name="Fernandes J."/>
            <person name="Walbot V."/>
            <person name="Yu Y."/>
        </authorList>
    </citation>
    <scope>NUCLEOTIDE SEQUENCE</scope>
    <source>
        <strain evidence="2">B73</strain>
    </source>
</reference>
<name>C0P7H2_MAIZE</name>
<keyword evidence="4" id="KW-1185">Reference proteome</keyword>
<sequence length="192" mass="20444">MKTTSSILSLSFELNTRLHACRHVELNLDESDLSTYIQFRQITDYTPIQIKLEGAKGYLELLIRGPDDRGADRNACPPTLPPDLAATAPSTGPSTSTPAASATMASFPSCLTPRSLPPDDGTLSLSSPDALHEILDGLLARLLGGVAVHTAGLLLVRKHWRGAGARAIDGSRFLSALSLLPLLNASFSSLVW</sequence>
<evidence type="ECO:0000256" key="1">
    <source>
        <dbReference type="SAM" id="MobiDB-lite"/>
    </source>
</evidence>
<organism evidence="2">
    <name type="scientific">Zea mays</name>
    <name type="common">Maize</name>
    <dbReference type="NCBI Taxonomy" id="4577"/>
    <lineage>
        <taxon>Eukaryota</taxon>
        <taxon>Viridiplantae</taxon>
        <taxon>Streptophyta</taxon>
        <taxon>Embryophyta</taxon>
        <taxon>Tracheophyta</taxon>
        <taxon>Spermatophyta</taxon>
        <taxon>Magnoliopsida</taxon>
        <taxon>Liliopsida</taxon>
        <taxon>Poales</taxon>
        <taxon>Poaceae</taxon>
        <taxon>PACMAD clade</taxon>
        <taxon>Panicoideae</taxon>
        <taxon>Andropogonodae</taxon>
        <taxon>Andropogoneae</taxon>
        <taxon>Tripsacinae</taxon>
        <taxon>Zea</taxon>
    </lineage>
</organism>
<evidence type="ECO:0000313" key="4">
    <source>
        <dbReference type="Proteomes" id="UP000007305"/>
    </source>
</evidence>
<dbReference type="EMBL" id="BT064241">
    <property type="protein sequence ID" value="ACN28938.1"/>
    <property type="molecule type" value="mRNA"/>
</dbReference>
<accession>C0P7H2</accession>
<feature type="region of interest" description="Disordered" evidence="1">
    <location>
        <begin position="70"/>
        <end position="101"/>
    </location>
</feature>
<reference evidence="2" key="3">
    <citation type="submission" date="2012-06" db="EMBL/GenBank/DDBJ databases">
        <authorList>
            <person name="Yu Y."/>
            <person name="Currie J."/>
            <person name="Lomeli R."/>
            <person name="Angelova A."/>
            <person name="Collura K."/>
            <person name="Wissotski M."/>
            <person name="Campos D."/>
            <person name="Kudrna D."/>
            <person name="Golser W."/>
            <person name="Ashely E."/>
            <person name="Descour A."/>
            <person name="Fernandes J."/>
            <person name="Soderlund C."/>
            <person name="Walbot V."/>
        </authorList>
    </citation>
    <scope>NUCLEOTIDE SEQUENCE</scope>
    <source>
        <strain evidence="2">B73</strain>
    </source>
</reference>
<dbReference type="Gramene" id="Zm00001eb226330_T001">
    <property type="protein sequence ID" value="Zm00001eb226330_P001"/>
    <property type="gene ID" value="Zm00001eb226330"/>
</dbReference>
<dbReference type="EnsemblPlants" id="Zm00001eb226330_T001">
    <property type="protein sequence ID" value="Zm00001eb226330_P001"/>
    <property type="gene ID" value="Zm00001eb226330"/>
</dbReference>
<reference evidence="3" key="4">
    <citation type="submission" date="2019-07" db="EMBL/GenBank/DDBJ databases">
        <authorList>
            <person name="Seetharam A."/>
            <person name="Woodhouse M."/>
            <person name="Cannon E."/>
        </authorList>
    </citation>
    <scope>NUCLEOTIDE SEQUENCE [LARGE SCALE GENOMIC DNA]</scope>
    <source>
        <strain evidence="3">cv. B73</strain>
    </source>
</reference>
<reference evidence="4" key="2">
    <citation type="journal article" date="2009" name="Science">
        <title>The B73 maize genome: complexity, diversity, and dynamics.</title>
        <authorList>
            <person name="Schnable P.S."/>
            <person name="Ware D."/>
            <person name="Fulton R.S."/>
            <person name="Stein J.C."/>
            <person name="Wei F."/>
            <person name="Pasternak S."/>
            <person name="Liang C."/>
            <person name="Zhang J."/>
            <person name="Fulton L."/>
            <person name="Graves T.A."/>
            <person name="Minx P."/>
            <person name="Reily A.D."/>
            <person name="Courtney L."/>
            <person name="Kruchowski S.S."/>
            <person name="Tomlinson C."/>
            <person name="Strong C."/>
            <person name="Delehaunty K."/>
            <person name="Fronick C."/>
            <person name="Courtney B."/>
            <person name="Rock S.M."/>
            <person name="Belter E."/>
            <person name="Du F."/>
            <person name="Kim K."/>
            <person name="Abbott R.M."/>
            <person name="Cotton M."/>
            <person name="Levy A."/>
            <person name="Marchetto P."/>
            <person name="Ochoa K."/>
            <person name="Jackson S.M."/>
            <person name="Gillam B."/>
            <person name="Chen W."/>
            <person name="Yan L."/>
            <person name="Higginbotham J."/>
            <person name="Cardenas M."/>
            <person name="Waligorski J."/>
            <person name="Applebaum E."/>
            <person name="Phelps L."/>
            <person name="Falcone J."/>
            <person name="Kanchi K."/>
            <person name="Thane T."/>
            <person name="Scimone A."/>
            <person name="Thane N."/>
            <person name="Henke J."/>
            <person name="Wang T."/>
            <person name="Ruppert J."/>
            <person name="Shah N."/>
            <person name="Rotter K."/>
            <person name="Hodges J."/>
            <person name="Ingenthron E."/>
            <person name="Cordes M."/>
            <person name="Kohlberg S."/>
            <person name="Sgro J."/>
            <person name="Delgado B."/>
            <person name="Mead K."/>
            <person name="Chinwalla A."/>
            <person name="Leonard S."/>
            <person name="Crouse K."/>
            <person name="Collura K."/>
            <person name="Kudrna D."/>
            <person name="Currie J."/>
            <person name="He R."/>
            <person name="Angelova A."/>
            <person name="Rajasekar S."/>
            <person name="Mueller T."/>
            <person name="Lomeli R."/>
            <person name="Scara G."/>
            <person name="Ko A."/>
            <person name="Delaney K."/>
            <person name="Wissotski M."/>
            <person name="Lopez G."/>
            <person name="Campos D."/>
            <person name="Braidotti M."/>
            <person name="Ashley E."/>
            <person name="Golser W."/>
            <person name="Kim H."/>
            <person name="Lee S."/>
            <person name="Lin J."/>
            <person name="Dujmic Z."/>
            <person name="Kim W."/>
            <person name="Talag J."/>
            <person name="Zuccolo A."/>
            <person name="Fan C."/>
            <person name="Sebastian A."/>
            <person name="Kramer M."/>
            <person name="Spiegel L."/>
            <person name="Nascimento L."/>
            <person name="Zutavern T."/>
            <person name="Miller B."/>
            <person name="Ambroise C."/>
            <person name="Muller S."/>
            <person name="Spooner W."/>
            <person name="Narechania A."/>
            <person name="Ren L."/>
            <person name="Wei S."/>
            <person name="Kumari S."/>
            <person name="Faga B."/>
            <person name="Levy M.J."/>
            <person name="McMahan L."/>
            <person name="Van Buren P."/>
            <person name="Vaughn M.W."/>
            <person name="Ying K."/>
            <person name="Yeh C.-T."/>
            <person name="Emrich S.J."/>
            <person name="Jia Y."/>
            <person name="Kalyanaraman A."/>
            <person name="Hsia A.-P."/>
            <person name="Barbazuk W.B."/>
            <person name="Baucom R.S."/>
            <person name="Brutnell T.P."/>
            <person name="Carpita N.C."/>
            <person name="Chaparro C."/>
            <person name="Chia J.-M."/>
            <person name="Deragon J.-M."/>
            <person name="Estill J.C."/>
            <person name="Fu Y."/>
            <person name="Jeddeloh J.A."/>
            <person name="Han Y."/>
            <person name="Lee H."/>
            <person name="Li P."/>
            <person name="Lisch D.R."/>
            <person name="Liu S."/>
            <person name="Liu Z."/>
            <person name="Nagel D.H."/>
            <person name="McCann M.C."/>
            <person name="SanMiguel P."/>
            <person name="Myers A.M."/>
            <person name="Nettleton D."/>
            <person name="Nguyen J."/>
            <person name="Penning B.W."/>
            <person name="Ponnala L."/>
            <person name="Schneider K.L."/>
            <person name="Schwartz D.C."/>
            <person name="Sharma A."/>
            <person name="Soderlund C."/>
            <person name="Springer N.M."/>
            <person name="Sun Q."/>
            <person name="Wang H."/>
            <person name="Waterman M."/>
            <person name="Westerman R."/>
            <person name="Wolfgruber T.K."/>
            <person name="Yang L."/>
            <person name="Yu Y."/>
            <person name="Zhang L."/>
            <person name="Zhou S."/>
            <person name="Zhu Q."/>
            <person name="Bennetzen J.L."/>
            <person name="Dawe R.K."/>
            <person name="Jiang J."/>
            <person name="Jiang N."/>
            <person name="Presting G.G."/>
            <person name="Wessler S.R."/>
            <person name="Aluru S."/>
            <person name="Martienssen R.A."/>
            <person name="Clifton S.W."/>
            <person name="McCombie W.R."/>
            <person name="Wing R.A."/>
            <person name="Wilson R.K."/>
        </authorList>
    </citation>
    <scope>NUCLEOTIDE SEQUENCE [LARGE SCALE GENOMIC DNA]</scope>
    <source>
        <strain evidence="4">cv. B73</strain>
    </source>
</reference>
<evidence type="ECO:0000313" key="3">
    <source>
        <dbReference type="EnsemblPlants" id="Zm00001eb226330_P001"/>
    </source>
</evidence>